<dbReference type="PANTHER" id="PTHR31528:SF1">
    <property type="entry name" value="4-AMINO-5-HYDROXYMETHYL-2-METHYLPYRIMIDINE PHOSPHATE SYNTHASE THI11-RELATED"/>
    <property type="match status" value="1"/>
</dbReference>
<evidence type="ECO:0000256" key="5">
    <source>
        <dbReference type="ARBA" id="ARBA00022679"/>
    </source>
</evidence>
<comment type="pathway">
    <text evidence="2">Cofactor biosynthesis; thiamine diphosphate biosynthesis.</text>
</comment>
<accession>A0A073CWR4</accession>
<dbReference type="GO" id="GO:0009228">
    <property type="term" value="P:thiamine biosynthetic process"/>
    <property type="evidence" value="ECO:0007669"/>
    <property type="project" value="UniProtKB-KW"/>
</dbReference>
<evidence type="ECO:0000256" key="10">
    <source>
        <dbReference type="ARBA" id="ARBA00033171"/>
    </source>
</evidence>
<reference evidence="13 14" key="1">
    <citation type="journal article" date="2014" name="Appl. Environ. Microbiol.">
        <title>Elucidation of insertion elements encoded on plasmids and in vitro construction of shuttle vectors from the toxic cyanobacterium Planktothrix.</title>
        <authorList>
            <person name="Christiansen G."/>
            <person name="Goesmann A."/>
            <person name="Kurmayer R."/>
        </authorList>
    </citation>
    <scope>NUCLEOTIDE SEQUENCE [LARGE SCALE GENOMIC DNA]</scope>
    <source>
        <strain evidence="13 14">NIVA-CYA 126/8</strain>
    </source>
</reference>
<protein>
    <recommendedName>
        <fullName evidence="10">Thiamine pyrimidine synthase</fullName>
    </recommendedName>
</protein>
<organism evidence="13 14">
    <name type="scientific">Planktothrix agardhii (strain NIVA-CYA 126/8)</name>
    <dbReference type="NCBI Taxonomy" id="388467"/>
    <lineage>
        <taxon>Bacteria</taxon>
        <taxon>Bacillati</taxon>
        <taxon>Cyanobacteriota</taxon>
        <taxon>Cyanophyceae</taxon>
        <taxon>Oscillatoriophycideae</taxon>
        <taxon>Oscillatoriales</taxon>
        <taxon>Microcoleaceae</taxon>
        <taxon>Planktothrix</taxon>
    </lineage>
</organism>
<dbReference type="Gene3D" id="3.40.190.10">
    <property type="entry name" value="Periplasmic binding protein-like II"/>
    <property type="match status" value="2"/>
</dbReference>
<evidence type="ECO:0000256" key="3">
    <source>
        <dbReference type="ARBA" id="ARBA00009406"/>
    </source>
</evidence>
<evidence type="ECO:0000256" key="1">
    <source>
        <dbReference type="ARBA" id="ARBA00003469"/>
    </source>
</evidence>
<dbReference type="PATRIC" id="fig|388467.6.peg.3664"/>
<evidence type="ECO:0000256" key="4">
    <source>
        <dbReference type="ARBA" id="ARBA00011738"/>
    </source>
</evidence>
<dbReference type="EMBL" id="CM002803">
    <property type="protein sequence ID" value="KEI68460.1"/>
    <property type="molecule type" value="Genomic_DNA"/>
</dbReference>
<dbReference type="InterPro" id="IPR015168">
    <property type="entry name" value="SsuA/THI5"/>
</dbReference>
<keyword evidence="6" id="KW-0479">Metal-binding</keyword>
<evidence type="ECO:0000313" key="13">
    <source>
        <dbReference type="EMBL" id="KEI68460.1"/>
    </source>
</evidence>
<gene>
    <name evidence="13" type="ORF">A19Y_3716</name>
</gene>
<dbReference type="eggNOG" id="COG0715">
    <property type="taxonomic scope" value="Bacteria"/>
</dbReference>
<dbReference type="Proteomes" id="UP000027395">
    <property type="component" value="Chromosome"/>
</dbReference>
<comment type="function">
    <text evidence="1">Responsible for the formation of the pyrimidine heterocycle in the thiamine biosynthesis pathway. Catalyzes the formation of hydroxymethylpyrimidine phosphate (HMP-P) from histidine and pyridoxal phosphate (PLP). The protein uses PLP and the active site histidine to form HMP-P, generating an inactive enzyme. The enzyme can only undergo a single turnover, which suggests it is a suicide enzyme.</text>
</comment>
<dbReference type="InterPro" id="IPR027939">
    <property type="entry name" value="NMT1/THI5"/>
</dbReference>
<keyword evidence="9" id="KW-0408">Iron</keyword>
<dbReference type="Pfam" id="PF09084">
    <property type="entry name" value="NMT1"/>
    <property type="match status" value="1"/>
</dbReference>
<sequence>MRQNLTLKSMDKPEIELISRRDFVKYCGGLGFALLANPSTSILDIIPTSTPHLTMQLDWKYNVQFAGLLLADYYGLYKQRGLKIEILPVNSDRNVFEQIAENPLILGCGEQDAILAAQVQGYPVKAIATMFQASPLGLMSIPEKNIHSLNNLVGQKVGIHGNIKKVMELIINANGLSPQDIEIVPISYQDKYDRLQSGELAAVQCYSVDEPIGFSYKTGIKPNILKFSDYGYDAYVQVIFAHQQLLDHHSEWVNQFLKASFAGWKLALDNINQAAQIVVDAYIKPDSEYHNLDYQTKSLQLIADYLTCGINPDQIGYISANRWQEMSEKLAQYGIIDRVPSLTDSLDSSLWLVA</sequence>
<keyword evidence="5" id="KW-0808">Transferase</keyword>
<evidence type="ECO:0000256" key="9">
    <source>
        <dbReference type="ARBA" id="ARBA00023004"/>
    </source>
</evidence>
<feature type="domain" description="SsuA/THI5-like" evidence="12">
    <location>
        <begin position="62"/>
        <end position="270"/>
    </location>
</feature>
<comment type="subunit">
    <text evidence="4">Homodimer.</text>
</comment>
<evidence type="ECO:0000313" key="14">
    <source>
        <dbReference type="Proteomes" id="UP000027395"/>
    </source>
</evidence>
<dbReference type="STRING" id="388467.A19Y_3716"/>
<keyword evidence="14" id="KW-1185">Reference proteome</keyword>
<dbReference type="AlphaFoldDB" id="A0A073CWR4"/>
<evidence type="ECO:0000256" key="6">
    <source>
        <dbReference type="ARBA" id="ARBA00022723"/>
    </source>
</evidence>
<dbReference type="PANTHER" id="PTHR31528">
    <property type="entry name" value="4-AMINO-5-HYDROXYMETHYL-2-METHYLPYRIMIDINE PHOSPHATE SYNTHASE THI11-RELATED"/>
    <property type="match status" value="1"/>
</dbReference>
<evidence type="ECO:0000259" key="12">
    <source>
        <dbReference type="Pfam" id="PF09084"/>
    </source>
</evidence>
<evidence type="ECO:0000256" key="2">
    <source>
        <dbReference type="ARBA" id="ARBA00004948"/>
    </source>
</evidence>
<keyword evidence="7" id="KW-0663">Pyridoxal phosphate</keyword>
<name>A0A073CWR4_PLAA1</name>
<evidence type="ECO:0000256" key="8">
    <source>
        <dbReference type="ARBA" id="ARBA00022977"/>
    </source>
</evidence>
<evidence type="ECO:0000256" key="11">
    <source>
        <dbReference type="ARBA" id="ARBA00048179"/>
    </source>
</evidence>
<dbReference type="HOGENOM" id="CLU_028871_1_0_3"/>
<dbReference type="SUPFAM" id="SSF53850">
    <property type="entry name" value="Periplasmic binding protein-like II"/>
    <property type="match status" value="1"/>
</dbReference>
<proteinExistence type="inferred from homology"/>
<dbReference type="GO" id="GO:0016740">
    <property type="term" value="F:transferase activity"/>
    <property type="evidence" value="ECO:0007669"/>
    <property type="project" value="UniProtKB-KW"/>
</dbReference>
<keyword evidence="8" id="KW-0784">Thiamine biosynthesis</keyword>
<evidence type="ECO:0000256" key="7">
    <source>
        <dbReference type="ARBA" id="ARBA00022898"/>
    </source>
</evidence>
<comment type="similarity">
    <text evidence="3">Belongs to the NMT1/THI5 family.</text>
</comment>
<comment type="catalytic activity">
    <reaction evidence="11">
        <text>N(6)-(pyridoxal phosphate)-L-lysyl-[4-amino-5-hydroxymethyl-2-methylpyrimidine phosphate synthase] + L-histidyl-[4-amino-5-hydroxymethyl-2-methylpyrimidine phosphate synthase] + 2 Fe(3+) + 4 H2O = L-lysyl-[4-amino-5-hydroxymethyl-2-methylpyrimidine phosphate synthase] + (2S)-2-amino-5-hydroxy-4-oxopentanoyl-[4-amino-5-hydroxymethyl-2-methylpyrimidine phosphate synthase] + 4-amino-2-methyl-5-(phosphooxymethyl)pyrimidine + 3-oxopropanoate + 2 Fe(2+) + 2 H(+)</text>
        <dbReference type="Rhea" id="RHEA:65756"/>
        <dbReference type="Rhea" id="RHEA-COMP:16892"/>
        <dbReference type="Rhea" id="RHEA-COMP:16893"/>
        <dbReference type="Rhea" id="RHEA-COMP:16894"/>
        <dbReference type="Rhea" id="RHEA-COMP:16895"/>
        <dbReference type="ChEBI" id="CHEBI:15377"/>
        <dbReference type="ChEBI" id="CHEBI:15378"/>
        <dbReference type="ChEBI" id="CHEBI:29033"/>
        <dbReference type="ChEBI" id="CHEBI:29034"/>
        <dbReference type="ChEBI" id="CHEBI:29969"/>
        <dbReference type="ChEBI" id="CHEBI:29979"/>
        <dbReference type="ChEBI" id="CHEBI:33190"/>
        <dbReference type="ChEBI" id="CHEBI:58354"/>
        <dbReference type="ChEBI" id="CHEBI:143915"/>
        <dbReference type="ChEBI" id="CHEBI:157692"/>
    </reaction>
    <physiologicalReaction direction="left-to-right" evidence="11">
        <dbReference type="Rhea" id="RHEA:65757"/>
    </physiologicalReaction>
</comment>
<dbReference type="GO" id="GO:0046872">
    <property type="term" value="F:metal ion binding"/>
    <property type="evidence" value="ECO:0007669"/>
    <property type="project" value="UniProtKB-KW"/>
</dbReference>